<dbReference type="EMBL" id="JAQQBR010001234">
    <property type="protein sequence ID" value="KAK0169388.1"/>
    <property type="molecule type" value="Genomic_DNA"/>
</dbReference>
<sequence length="93" mass="11035">MHVPVEWLAINMDSRDILQLVYDATENYYNLYNTYIGFTFTLNKVEAGLRICDATKKWWYRRIEVDHRPPHVDYYPSLQPEPQMHGDSGIAEN</sequence>
<reference evidence="1" key="2">
    <citation type="submission" date="2023-03" db="EMBL/GenBank/DDBJ databases">
        <authorList>
            <person name="Inwood S.N."/>
            <person name="Skelly J.G."/>
            <person name="Guhlin J."/>
            <person name="Harrop T.W.R."/>
            <person name="Goldson S.G."/>
            <person name="Dearden P.K."/>
        </authorList>
    </citation>
    <scope>NUCLEOTIDE SEQUENCE</scope>
    <source>
        <strain evidence="1">Lincoln</strain>
        <tissue evidence="1">Whole body</tissue>
    </source>
</reference>
<protein>
    <submittedName>
        <fullName evidence="1">Uncharacterized protein</fullName>
    </submittedName>
</protein>
<evidence type="ECO:0000313" key="1">
    <source>
        <dbReference type="EMBL" id="KAK0169388.1"/>
    </source>
</evidence>
<evidence type="ECO:0000313" key="2">
    <source>
        <dbReference type="Proteomes" id="UP001168972"/>
    </source>
</evidence>
<dbReference type="Proteomes" id="UP001168972">
    <property type="component" value="Unassembled WGS sequence"/>
</dbReference>
<accession>A0AA39KPR4</accession>
<organism evidence="1 2">
    <name type="scientific">Microctonus hyperodae</name>
    <name type="common">Parasitoid wasp</name>
    <dbReference type="NCBI Taxonomy" id="165561"/>
    <lineage>
        <taxon>Eukaryota</taxon>
        <taxon>Metazoa</taxon>
        <taxon>Ecdysozoa</taxon>
        <taxon>Arthropoda</taxon>
        <taxon>Hexapoda</taxon>
        <taxon>Insecta</taxon>
        <taxon>Pterygota</taxon>
        <taxon>Neoptera</taxon>
        <taxon>Endopterygota</taxon>
        <taxon>Hymenoptera</taxon>
        <taxon>Apocrita</taxon>
        <taxon>Ichneumonoidea</taxon>
        <taxon>Braconidae</taxon>
        <taxon>Euphorinae</taxon>
        <taxon>Microctonus</taxon>
    </lineage>
</organism>
<dbReference type="AlphaFoldDB" id="A0AA39KPR4"/>
<gene>
    <name evidence="1" type="ORF">PV327_011602</name>
</gene>
<reference evidence="1" key="1">
    <citation type="journal article" date="2023" name="bioRxiv">
        <title>Scaffold-level genome assemblies of two parasitoid biocontrol wasps reveal the parthenogenesis mechanism and an associated novel virus.</title>
        <authorList>
            <person name="Inwood S."/>
            <person name="Skelly J."/>
            <person name="Guhlin J."/>
            <person name="Harrop T."/>
            <person name="Goldson S."/>
            <person name="Dearden P."/>
        </authorList>
    </citation>
    <scope>NUCLEOTIDE SEQUENCE</scope>
    <source>
        <strain evidence="1">Lincoln</strain>
        <tissue evidence="1">Whole body</tissue>
    </source>
</reference>
<proteinExistence type="predicted"/>
<name>A0AA39KPR4_MICHY</name>
<comment type="caution">
    <text evidence="1">The sequence shown here is derived from an EMBL/GenBank/DDBJ whole genome shotgun (WGS) entry which is preliminary data.</text>
</comment>
<keyword evidence="2" id="KW-1185">Reference proteome</keyword>